<keyword evidence="2" id="KW-1185">Reference proteome</keyword>
<name>G2E3T5_9GAMM</name>
<dbReference type="AlphaFoldDB" id="G2E3T5"/>
<evidence type="ECO:0000313" key="1">
    <source>
        <dbReference type="EMBL" id="EGV30027.1"/>
    </source>
</evidence>
<protein>
    <submittedName>
        <fullName evidence="1">Uncharacterized protein</fullName>
    </submittedName>
</protein>
<gene>
    <name evidence="1" type="ORF">ThidrDRAFT_2948</name>
</gene>
<proteinExistence type="predicted"/>
<comment type="caution">
    <text evidence="1">The sequence shown here is derived from an EMBL/GenBank/DDBJ whole genome shotgun (WGS) entry which is preliminary data.</text>
</comment>
<accession>G2E3T5</accession>
<evidence type="ECO:0000313" key="2">
    <source>
        <dbReference type="Proteomes" id="UP000004200"/>
    </source>
</evidence>
<sequence>MHDIMPLRWIGNVGNWECTSFIESSGFQLLYKLKNELG</sequence>
<dbReference type="Proteomes" id="UP000004200">
    <property type="component" value="Unassembled WGS sequence"/>
</dbReference>
<organism evidence="1 2">
    <name type="scientific">Thiorhodococcus drewsii AZ1</name>
    <dbReference type="NCBI Taxonomy" id="765913"/>
    <lineage>
        <taxon>Bacteria</taxon>
        <taxon>Pseudomonadati</taxon>
        <taxon>Pseudomonadota</taxon>
        <taxon>Gammaproteobacteria</taxon>
        <taxon>Chromatiales</taxon>
        <taxon>Chromatiaceae</taxon>
        <taxon>Thiorhodococcus</taxon>
    </lineage>
</organism>
<dbReference type="EMBL" id="AFWT01000021">
    <property type="protein sequence ID" value="EGV30027.1"/>
    <property type="molecule type" value="Genomic_DNA"/>
</dbReference>
<reference evidence="1 2" key="1">
    <citation type="submission" date="2011-06" db="EMBL/GenBank/DDBJ databases">
        <title>The draft genome of Thiorhodococcus drewsii AZ1.</title>
        <authorList>
            <consortium name="US DOE Joint Genome Institute (JGI-PGF)"/>
            <person name="Lucas S."/>
            <person name="Han J."/>
            <person name="Lapidus A."/>
            <person name="Cheng J.-F."/>
            <person name="Goodwin L."/>
            <person name="Pitluck S."/>
            <person name="Peters L."/>
            <person name="Land M.L."/>
            <person name="Hauser L."/>
            <person name="Vogl K."/>
            <person name="Liu Z."/>
            <person name="Imhoff J."/>
            <person name="Thiel V."/>
            <person name="Frigaard N.-U."/>
            <person name="Bryant D.A."/>
            <person name="Woyke T.J."/>
        </authorList>
    </citation>
    <scope>NUCLEOTIDE SEQUENCE [LARGE SCALE GENOMIC DNA]</scope>
    <source>
        <strain evidence="1 2">AZ1</strain>
    </source>
</reference>